<keyword evidence="3" id="KW-1185">Reference proteome</keyword>
<gene>
    <name evidence="2" type="ORF">LWI29_036074</name>
</gene>
<dbReference type="AlphaFoldDB" id="A0AA39SPR3"/>
<name>A0AA39SPR3_ACESA</name>
<evidence type="ECO:0000313" key="2">
    <source>
        <dbReference type="EMBL" id="KAK0602701.1"/>
    </source>
</evidence>
<proteinExistence type="predicted"/>
<evidence type="ECO:0000313" key="3">
    <source>
        <dbReference type="Proteomes" id="UP001168877"/>
    </source>
</evidence>
<protein>
    <submittedName>
        <fullName evidence="2">Uncharacterized protein</fullName>
    </submittedName>
</protein>
<comment type="caution">
    <text evidence="2">The sequence shown here is derived from an EMBL/GenBank/DDBJ whole genome shotgun (WGS) entry which is preliminary data.</text>
</comment>
<feature type="region of interest" description="Disordered" evidence="1">
    <location>
        <begin position="91"/>
        <end position="113"/>
    </location>
</feature>
<feature type="compositionally biased region" description="Low complexity" evidence="1">
    <location>
        <begin position="99"/>
        <end position="111"/>
    </location>
</feature>
<reference evidence="2" key="2">
    <citation type="submission" date="2023-06" db="EMBL/GenBank/DDBJ databases">
        <authorList>
            <person name="Swenson N.G."/>
            <person name="Wegrzyn J.L."/>
            <person name="Mcevoy S.L."/>
        </authorList>
    </citation>
    <scope>NUCLEOTIDE SEQUENCE</scope>
    <source>
        <strain evidence="2">NS2018</strain>
        <tissue evidence="2">Leaf</tissue>
    </source>
</reference>
<dbReference type="EMBL" id="JAUESC010000003">
    <property type="protein sequence ID" value="KAK0602701.1"/>
    <property type="molecule type" value="Genomic_DNA"/>
</dbReference>
<evidence type="ECO:0000256" key="1">
    <source>
        <dbReference type="SAM" id="MobiDB-lite"/>
    </source>
</evidence>
<organism evidence="2 3">
    <name type="scientific">Acer saccharum</name>
    <name type="common">Sugar maple</name>
    <dbReference type="NCBI Taxonomy" id="4024"/>
    <lineage>
        <taxon>Eukaryota</taxon>
        <taxon>Viridiplantae</taxon>
        <taxon>Streptophyta</taxon>
        <taxon>Embryophyta</taxon>
        <taxon>Tracheophyta</taxon>
        <taxon>Spermatophyta</taxon>
        <taxon>Magnoliopsida</taxon>
        <taxon>eudicotyledons</taxon>
        <taxon>Gunneridae</taxon>
        <taxon>Pentapetalae</taxon>
        <taxon>rosids</taxon>
        <taxon>malvids</taxon>
        <taxon>Sapindales</taxon>
        <taxon>Sapindaceae</taxon>
        <taxon>Hippocastanoideae</taxon>
        <taxon>Acereae</taxon>
        <taxon>Acer</taxon>
    </lineage>
</organism>
<sequence>MKTRYSKVNFKVSRKEGISNIIETGVKLGFDFKGKKVKMVDILVVLLKKLMPSRGSRTCFPTYYEKRYIEEVKLQSSEQIKDVAKEPSKIEIIPKSEAQQSNQQSKTSTSSAREQELDVFLLGGESDEDPGISTPIHFPNFEGMFDYQTCPQNWGNDTRLTSVQELLGIGKFRSALHNQLIGFSPPFNLASPICLVSSVAIIPPTNC</sequence>
<dbReference type="Proteomes" id="UP001168877">
    <property type="component" value="Unassembled WGS sequence"/>
</dbReference>
<reference evidence="2" key="1">
    <citation type="journal article" date="2022" name="Plant J.">
        <title>Strategies of tolerance reflected in two North American maple genomes.</title>
        <authorList>
            <person name="McEvoy S.L."/>
            <person name="Sezen U.U."/>
            <person name="Trouern-Trend A."/>
            <person name="McMahon S.M."/>
            <person name="Schaberg P.G."/>
            <person name="Yang J."/>
            <person name="Wegrzyn J.L."/>
            <person name="Swenson N.G."/>
        </authorList>
    </citation>
    <scope>NUCLEOTIDE SEQUENCE</scope>
    <source>
        <strain evidence="2">NS2018</strain>
    </source>
</reference>
<accession>A0AA39SPR3</accession>